<dbReference type="Pfam" id="PF00005">
    <property type="entry name" value="ABC_tran"/>
    <property type="match status" value="1"/>
</dbReference>
<dbReference type="PANTHER" id="PTHR42794">
    <property type="entry name" value="HEMIN IMPORT ATP-BINDING PROTEIN HMUV"/>
    <property type="match status" value="1"/>
</dbReference>
<evidence type="ECO:0000313" key="7">
    <source>
        <dbReference type="Proteomes" id="UP001229651"/>
    </source>
</evidence>
<dbReference type="InterPro" id="IPR027417">
    <property type="entry name" value="P-loop_NTPase"/>
</dbReference>
<dbReference type="PROSITE" id="PS00211">
    <property type="entry name" value="ABC_TRANSPORTER_1"/>
    <property type="match status" value="1"/>
</dbReference>
<name>A0ABU0EYA6_9PSEU</name>
<evidence type="ECO:0000259" key="5">
    <source>
        <dbReference type="PROSITE" id="PS50893"/>
    </source>
</evidence>
<dbReference type="PROSITE" id="PS50893">
    <property type="entry name" value="ABC_TRANSPORTER_2"/>
    <property type="match status" value="1"/>
</dbReference>
<sequence length="269" mass="28426">MDPALVAAAGVMTALSLRSVRSGYGDRPVVHGVSVEVPAGGWLAIVGPNGAGKSTVLKTVAGLLPAQGEVRIDGRTRLSRKDLSRIVGYAPQDPSLPAGLTVTDYVLLGRTPHLGLLARESRHDLSIVEEVLARLDLSALAGRRMDMLSGGERQRAVLARVLAQRASLLLLDEPTTGLDLGHAQALLELIDRLRHEDGITVVSTLHDLTFAAQYADQVLLLDRGSAVAAGPPTEVLTAGALARYYGATAEVFTTERGELAVLPTRPEKN</sequence>
<evidence type="ECO:0000256" key="4">
    <source>
        <dbReference type="ARBA" id="ARBA00022967"/>
    </source>
</evidence>
<keyword evidence="1" id="KW-0813">Transport</keyword>
<dbReference type="InterPro" id="IPR003439">
    <property type="entry name" value="ABC_transporter-like_ATP-bd"/>
</dbReference>
<keyword evidence="4" id="KW-1278">Translocase</keyword>
<keyword evidence="2" id="KW-0547">Nucleotide-binding</keyword>
<dbReference type="SMART" id="SM00382">
    <property type="entry name" value="AAA"/>
    <property type="match status" value="1"/>
</dbReference>
<evidence type="ECO:0000256" key="1">
    <source>
        <dbReference type="ARBA" id="ARBA00022448"/>
    </source>
</evidence>
<protein>
    <submittedName>
        <fullName evidence="6">Iron complex transport system ATP-binding protein</fullName>
    </submittedName>
</protein>
<comment type="caution">
    <text evidence="6">The sequence shown here is derived from an EMBL/GenBank/DDBJ whole genome shotgun (WGS) entry which is preliminary data.</text>
</comment>
<dbReference type="InterPro" id="IPR003593">
    <property type="entry name" value="AAA+_ATPase"/>
</dbReference>
<dbReference type="EMBL" id="JAUSUT010000001">
    <property type="protein sequence ID" value="MDQ0379941.1"/>
    <property type="molecule type" value="Genomic_DNA"/>
</dbReference>
<reference evidence="6 7" key="1">
    <citation type="submission" date="2023-07" db="EMBL/GenBank/DDBJ databases">
        <title>Sequencing the genomes of 1000 actinobacteria strains.</title>
        <authorList>
            <person name="Klenk H.-P."/>
        </authorList>
    </citation>
    <scope>NUCLEOTIDE SEQUENCE [LARGE SCALE GENOMIC DNA]</scope>
    <source>
        <strain evidence="6 7">DSM 45805</strain>
    </source>
</reference>
<evidence type="ECO:0000256" key="2">
    <source>
        <dbReference type="ARBA" id="ARBA00022741"/>
    </source>
</evidence>
<dbReference type="Gene3D" id="3.40.50.300">
    <property type="entry name" value="P-loop containing nucleotide triphosphate hydrolases"/>
    <property type="match status" value="1"/>
</dbReference>
<feature type="domain" description="ABC transporter" evidence="5">
    <location>
        <begin position="15"/>
        <end position="248"/>
    </location>
</feature>
<accession>A0ABU0EYA6</accession>
<dbReference type="Proteomes" id="UP001229651">
    <property type="component" value="Unassembled WGS sequence"/>
</dbReference>
<dbReference type="SUPFAM" id="SSF52540">
    <property type="entry name" value="P-loop containing nucleoside triphosphate hydrolases"/>
    <property type="match status" value="1"/>
</dbReference>
<keyword evidence="7" id="KW-1185">Reference proteome</keyword>
<evidence type="ECO:0000256" key="3">
    <source>
        <dbReference type="ARBA" id="ARBA00022840"/>
    </source>
</evidence>
<gene>
    <name evidence="6" type="ORF">FB470_003935</name>
</gene>
<dbReference type="InterPro" id="IPR017871">
    <property type="entry name" value="ABC_transporter-like_CS"/>
</dbReference>
<evidence type="ECO:0000313" key="6">
    <source>
        <dbReference type="EMBL" id="MDQ0379941.1"/>
    </source>
</evidence>
<keyword evidence="3 6" id="KW-0067">ATP-binding</keyword>
<proteinExistence type="predicted"/>
<dbReference type="PANTHER" id="PTHR42794:SF1">
    <property type="entry name" value="HEMIN IMPORT ATP-BINDING PROTEIN HMUV"/>
    <property type="match status" value="1"/>
</dbReference>
<dbReference type="GO" id="GO:0005524">
    <property type="term" value="F:ATP binding"/>
    <property type="evidence" value="ECO:0007669"/>
    <property type="project" value="UniProtKB-KW"/>
</dbReference>
<organism evidence="6 7">
    <name type="scientific">Amycolatopsis thermophila</name>
    <dbReference type="NCBI Taxonomy" id="206084"/>
    <lineage>
        <taxon>Bacteria</taxon>
        <taxon>Bacillati</taxon>
        <taxon>Actinomycetota</taxon>
        <taxon>Actinomycetes</taxon>
        <taxon>Pseudonocardiales</taxon>
        <taxon>Pseudonocardiaceae</taxon>
        <taxon>Amycolatopsis</taxon>
    </lineage>
</organism>